<evidence type="ECO:0000313" key="3">
    <source>
        <dbReference type="Proteomes" id="UP000613740"/>
    </source>
</evidence>
<feature type="compositionally biased region" description="Low complexity" evidence="1">
    <location>
        <begin position="36"/>
        <end position="53"/>
    </location>
</feature>
<evidence type="ECO:0008006" key="4">
    <source>
        <dbReference type="Google" id="ProtNLM"/>
    </source>
</evidence>
<protein>
    <recommendedName>
        <fullName evidence="4">CCB3</fullName>
    </recommendedName>
</protein>
<sequence>MASTMLSSSARCTAFKAGPLRRAQFAPHPRAPVSVSAVQSSTNASSSSASSTSERQAHPLARVELATVASLLASGALAGSCLAADSPENAEQAVQLATLAANILRPAFNIFTLLYIIRVPMTWYPEIDGKQMPWALAYVPTEPVLSVARKVVPLLSGVDVSPIVMIAFLTFSNEILLGPQGLLTLIQQRGGL</sequence>
<name>A0A835T2S1_9CHLO</name>
<evidence type="ECO:0000313" key="2">
    <source>
        <dbReference type="EMBL" id="KAG2432769.1"/>
    </source>
</evidence>
<reference evidence="2" key="1">
    <citation type="journal article" date="2020" name="bioRxiv">
        <title>Comparative genomics of Chlamydomonas.</title>
        <authorList>
            <person name="Craig R.J."/>
            <person name="Hasan A.R."/>
            <person name="Ness R.W."/>
            <person name="Keightley P.D."/>
        </authorList>
    </citation>
    <scope>NUCLEOTIDE SEQUENCE</scope>
    <source>
        <strain evidence="2">CCAP 11/173</strain>
    </source>
</reference>
<comment type="caution">
    <text evidence="2">The sequence shown here is derived from an EMBL/GenBank/DDBJ whole genome shotgun (WGS) entry which is preliminary data.</text>
</comment>
<gene>
    <name evidence="2" type="ORF">HYH02_012901</name>
</gene>
<proteinExistence type="predicted"/>
<evidence type="ECO:0000256" key="1">
    <source>
        <dbReference type="SAM" id="MobiDB-lite"/>
    </source>
</evidence>
<dbReference type="PANTHER" id="PTHR33219">
    <property type="entry name" value="YLMG HOMOLOG PROTEIN 2, CHLOROPLASTIC"/>
    <property type="match status" value="1"/>
</dbReference>
<dbReference type="AlphaFoldDB" id="A0A835T2S1"/>
<keyword evidence="3" id="KW-1185">Reference proteome</keyword>
<organism evidence="2 3">
    <name type="scientific">Chlamydomonas schloesseri</name>
    <dbReference type="NCBI Taxonomy" id="2026947"/>
    <lineage>
        <taxon>Eukaryota</taxon>
        <taxon>Viridiplantae</taxon>
        <taxon>Chlorophyta</taxon>
        <taxon>core chlorophytes</taxon>
        <taxon>Chlorophyceae</taxon>
        <taxon>CS clade</taxon>
        <taxon>Chlamydomonadales</taxon>
        <taxon>Chlamydomonadaceae</taxon>
        <taxon>Chlamydomonas</taxon>
    </lineage>
</organism>
<dbReference type="OrthoDB" id="4696at2759"/>
<dbReference type="EMBL" id="JAEHOD010000065">
    <property type="protein sequence ID" value="KAG2432769.1"/>
    <property type="molecule type" value="Genomic_DNA"/>
</dbReference>
<dbReference type="Proteomes" id="UP000613740">
    <property type="component" value="Unassembled WGS sequence"/>
</dbReference>
<feature type="region of interest" description="Disordered" evidence="1">
    <location>
        <begin position="36"/>
        <end position="56"/>
    </location>
</feature>
<dbReference type="GO" id="GO:0009535">
    <property type="term" value="C:chloroplast thylakoid membrane"/>
    <property type="evidence" value="ECO:0007669"/>
    <property type="project" value="TreeGrafter"/>
</dbReference>
<dbReference type="InterPro" id="IPR003425">
    <property type="entry name" value="CCB3/YggT"/>
</dbReference>
<dbReference type="PANTHER" id="PTHR33219:SF14">
    <property type="entry name" value="PROTEIN COFACTOR ASSEMBLY OF COMPLEX C SUBUNIT B CCB3, CHLOROPLASTIC-RELATED"/>
    <property type="match status" value="1"/>
</dbReference>
<accession>A0A835T2S1</accession>
<dbReference type="Pfam" id="PF02325">
    <property type="entry name" value="CCB3_YggT"/>
    <property type="match status" value="1"/>
</dbReference>